<feature type="compositionally biased region" description="Basic and acidic residues" evidence="8">
    <location>
        <begin position="175"/>
        <end position="194"/>
    </location>
</feature>
<feature type="region of interest" description="Disordered" evidence="8">
    <location>
        <begin position="1401"/>
        <end position="1460"/>
    </location>
</feature>
<feature type="compositionally biased region" description="Low complexity" evidence="8">
    <location>
        <begin position="1562"/>
        <end position="1572"/>
    </location>
</feature>
<dbReference type="GO" id="GO:0005874">
    <property type="term" value="C:microtubule"/>
    <property type="evidence" value="ECO:0007669"/>
    <property type="project" value="UniProtKB-KW"/>
</dbReference>
<feature type="compositionally biased region" description="Basic and acidic residues" evidence="8">
    <location>
        <begin position="1440"/>
        <end position="1459"/>
    </location>
</feature>
<feature type="compositionally biased region" description="Basic and acidic residues" evidence="8">
    <location>
        <begin position="1107"/>
        <end position="1155"/>
    </location>
</feature>
<feature type="compositionally biased region" description="Polar residues" evidence="8">
    <location>
        <begin position="416"/>
        <end position="430"/>
    </location>
</feature>
<dbReference type="InterPro" id="IPR027324">
    <property type="entry name" value="MAP2/MAP4/Tau"/>
</dbReference>
<dbReference type="ExpressionAtlas" id="F7AV63">
    <property type="expression patterns" value="baseline"/>
</dbReference>
<feature type="compositionally biased region" description="Basic and acidic residues" evidence="8">
    <location>
        <begin position="1354"/>
        <end position="1376"/>
    </location>
</feature>
<dbReference type="PROSITE" id="PS51491">
    <property type="entry name" value="TAU_MAP_2"/>
    <property type="match status" value="2"/>
</dbReference>
<feature type="region of interest" description="Disordered" evidence="8">
    <location>
        <begin position="1005"/>
        <end position="1025"/>
    </location>
</feature>
<feature type="compositionally biased region" description="Low complexity" evidence="8">
    <location>
        <begin position="1541"/>
        <end position="1552"/>
    </location>
</feature>
<dbReference type="InterPro" id="IPR001084">
    <property type="entry name" value="MAP_tubulin-bd_rpt"/>
</dbReference>
<feature type="compositionally biased region" description="Polar residues" evidence="8">
    <location>
        <begin position="635"/>
        <end position="645"/>
    </location>
</feature>
<feature type="compositionally biased region" description="Basic residues" evidence="8">
    <location>
        <begin position="1426"/>
        <end position="1435"/>
    </location>
</feature>
<reference evidence="10" key="4">
    <citation type="submission" date="2025-09" db="UniProtKB">
        <authorList>
            <consortium name="Ensembl"/>
        </authorList>
    </citation>
    <scope>IDENTIFICATION</scope>
    <source>
        <strain evidence="10">17573</strain>
    </source>
</reference>
<proteinExistence type="predicted"/>
<dbReference type="eggNOG" id="KOG2418">
    <property type="taxonomic scope" value="Eukaryota"/>
</dbReference>
<feature type="region of interest" description="Disordered" evidence="8">
    <location>
        <begin position="109"/>
        <end position="224"/>
    </location>
</feature>
<feature type="region of interest" description="Disordered" evidence="8">
    <location>
        <begin position="1107"/>
        <end position="1160"/>
    </location>
</feature>
<keyword evidence="3" id="KW-0597">Phosphoprotein</keyword>
<evidence type="ECO:0000256" key="4">
    <source>
        <dbReference type="ARBA" id="ARBA00022701"/>
    </source>
</evidence>
<dbReference type="Ensembl" id="ENSMMUT00000044743.3">
    <property type="protein sequence ID" value="ENSMMUP00000037762.3"/>
    <property type="gene ID" value="ENSMMUG00000018741.4"/>
</dbReference>
<dbReference type="PANTHER" id="PTHR11501:SF15">
    <property type="entry name" value="MICROTUBULE-ASSOCIATED PROTEIN 2"/>
    <property type="match status" value="1"/>
</dbReference>
<feature type="compositionally biased region" description="Basic and acidic residues" evidence="8">
    <location>
        <begin position="207"/>
        <end position="221"/>
    </location>
</feature>
<organism evidence="10 11">
    <name type="scientific">Macaca mulatta</name>
    <name type="common">Rhesus macaque</name>
    <dbReference type="NCBI Taxonomy" id="9544"/>
    <lineage>
        <taxon>Eukaryota</taxon>
        <taxon>Metazoa</taxon>
        <taxon>Chordata</taxon>
        <taxon>Craniata</taxon>
        <taxon>Vertebrata</taxon>
        <taxon>Euteleostomi</taxon>
        <taxon>Mammalia</taxon>
        <taxon>Eutheria</taxon>
        <taxon>Euarchontoglires</taxon>
        <taxon>Primates</taxon>
        <taxon>Haplorrhini</taxon>
        <taxon>Catarrhini</taxon>
        <taxon>Cercopithecidae</taxon>
        <taxon>Cercopithecinae</taxon>
        <taxon>Macaca</taxon>
    </lineage>
</organism>
<sequence length="1808" mass="197667">MADERKDEAKAPHWTSAQLTEASAHSHPPEIKDQGGAGEGLVRSANGFPYREDEEGAFGEHGSQGTYSNTKENGINGELTSADRETAEEVSARIVQVVTAEAVAVLKGEQEKEAQHKDQTAALPLAAEETANLPPSPPPSPASEQTVTVEEDLLTASKMEFHDQQELTPSAAEPLDTKEEESEKQSKPGEDLKHAALVSQPETTKTYPDKKDMQGTEEEKAPPALFGHTLVASLEDMKQKTEPSLVVPGIDLPKEPPTPKEQKDWFIEMPTEAKKDEWGLVAPISPGPLTPMREKDVFDDIPKWEGKQFDSPMPSPFQGGSFTLPLDVMKNEIVTDTSPFTPAFLQPDDKKSLQQTSGPATAKDGFNIEEPYEDKPDKTAEAPPSEAMTLPKDAHIPVVEEHVTGKVLEEEKEAINQETVQQKDTFTPSGQEPILTEKELELKLEEKTTISDKEAVPKESKPPKPADEEAGIIQTSTEHIFSEQKDQEPTTDMSKQDSFPVSLEQAVTDSAMTSKTLEKAMTEPSALIEKSSIQELFEMRVDDKDKIEGVGAATSAELDMPFYEDKSGMSKYFETSALKEEATKSIEPGSDYYELSDTRESVHESIDTMSPMHKNGDKEFQTGKEPQPSPPAQETGYSTLAQSYPSDLPEEPSSPQERMFTIDPKVYGEKRDLHSKNKDDLTLSRSLGLGGRSAIEQRSMSINLPMSCLDSIALGFNFGRGHDLSPLASDILTNTSGSMDEGDDYLPATTPALEKAPCFPVESKEEEQIEKVKATGEESTQVETSCESPFLAKDFYKNGTVMAPDLPEMLDLAGTRSRLASVSADAEVARRKSVPSETVVEDSRTGLPPVTDENHVIVKTDSQLEDLGYCVFNKYTVPLPSPVQDSENLSGESGSFYEGTDDKVRRDLATDLSLIEVKLAAAGRVKDEFSVDKEASVHISDDKSGLSKEFDQEKKANDRLDTVIEKSEEHTDSKEHAKKTEEAGDEVETFGLGVTYEQALAKDLSIPTDASSEKAEKGLSSVPEVAEVESSKKVEQGLDFAVQGQLDVKISDFGQMASGLNIDDRRTTELKLEATQDMTPSSKAPQEVDAFMGVESGHMKEGIKVSETEVKEKVAKPDLVHQEAVDKEESYESSGEHESLTMESLKADEGKKETSPESSLIQDEIAVKLSVEIPCPPAVSEADLATDERADVQMEFIQGPKEESKETPDISITPSDVAEPLHEAIISEPAEIQSEEEEIEAQGEYDKLLFRSDTLQITDLGVSGAREEFVETCPGEHKGVIESVVTIEDDFITVVQTTTDEGESGSHSVRFAALEQPEVERRPSPHDEEEFEVEEAAEAQAEPKDGSPEAPASPEREEVAFSEYKTETYDDYKDETTIDDSIMDADSLWVDTQDDDRSIMTEQLETIPKEEKAEKEAQRSSLEKHRKEKPFKTGRGRISTPERKVAKKEPSTVSRDEVRRKKAVYKKAELAKKTEVQAHSPSRKFILKPAIKYTRPTHLSCVKRKTTAAGGESALAPSVFKQAKDKVSDGVTKSPEKRSSLPRPSSILPPRRGVSGDRDENSFSLNSSLSSSARRTTRSEPIRRAGKSGTSTPTTPGSTAITPGTPPSYSSRTPGTPGTPSYPRTPHTPGTPKSAILVPSEKKVAIIRTPPKSPATPKQLRLINQPLPDLKNVKSKIGSTDNIKYQPKGGQVRISVKLDFKEKAQAKVGSLDNAHHVPGGGNVKVRNKVMKVINIIKMPDQKLNFREHAKARVDHGAEIITQSPGRSSVASPRRLSNVSSSGSINLLESPQLATLAEDVTAALAKQGL</sequence>
<feature type="compositionally biased region" description="Basic and acidic residues" evidence="8">
    <location>
        <begin position="1522"/>
        <end position="1539"/>
    </location>
</feature>
<keyword evidence="4 7" id="KW-0493">Microtubule</keyword>
<dbReference type="GO" id="GO:0008017">
    <property type="term" value="F:microtubule binding"/>
    <property type="evidence" value="ECO:0007669"/>
    <property type="project" value="InterPro"/>
</dbReference>
<evidence type="ECO:0000313" key="10">
    <source>
        <dbReference type="Ensembl" id="ENSMMUP00000037762.3"/>
    </source>
</evidence>
<gene>
    <name evidence="10 12" type="primary">MAP2</name>
</gene>
<feature type="compositionally biased region" description="Basic and acidic residues" evidence="8">
    <location>
        <begin position="252"/>
        <end position="262"/>
    </location>
</feature>
<feature type="region of interest" description="Disordered" evidence="8">
    <location>
        <begin position="1297"/>
        <end position="1378"/>
    </location>
</feature>
<feature type="compositionally biased region" description="Low complexity" evidence="8">
    <location>
        <begin position="1587"/>
        <end position="1603"/>
    </location>
</feature>
<evidence type="ECO:0000259" key="9">
    <source>
        <dbReference type="Pfam" id="PF08377"/>
    </source>
</evidence>
<evidence type="ECO:0000256" key="8">
    <source>
        <dbReference type="SAM" id="MobiDB-lite"/>
    </source>
</evidence>
<feature type="compositionally biased region" description="Polar residues" evidence="8">
    <location>
        <begin position="63"/>
        <end position="73"/>
    </location>
</feature>
<feature type="region of interest" description="Disordered" evidence="8">
    <location>
        <begin position="243"/>
        <end position="262"/>
    </location>
</feature>
<feature type="compositionally biased region" description="Basic and acidic residues" evidence="8">
    <location>
        <begin position="392"/>
        <end position="415"/>
    </location>
</feature>
<feature type="compositionally biased region" description="Polar residues" evidence="8">
    <location>
        <begin position="490"/>
        <end position="501"/>
    </location>
</feature>
<feature type="compositionally biased region" description="Basic and acidic residues" evidence="8">
    <location>
        <begin position="109"/>
        <end position="119"/>
    </location>
</feature>
<reference evidence="11" key="1">
    <citation type="journal article" date="2007" name="Science">
        <title>Evolutionary and biomedical insights from the rhesus macaque genome.</title>
        <authorList>
            <person name="Gibbs R.A."/>
            <person name="Rogers J."/>
            <person name="Katze M.G."/>
            <person name="Bumgarner R."/>
            <person name="Weinstock G.M."/>
            <person name="Mardis E.R."/>
            <person name="Remington K.A."/>
            <person name="Strausberg R.L."/>
            <person name="Venter J.C."/>
            <person name="Wilson R.K."/>
            <person name="Batzer M.A."/>
            <person name="Bustamante C.D."/>
            <person name="Eichler E.E."/>
            <person name="Hahn M.W."/>
            <person name="Hardison R.C."/>
            <person name="Makova K.D."/>
            <person name="Miller W."/>
            <person name="Milosavljevic A."/>
            <person name="Palermo R.E."/>
            <person name="Siepel A."/>
            <person name="Sikela J.M."/>
            <person name="Attaway T."/>
            <person name="Bell S."/>
            <person name="Bernard K.E."/>
            <person name="Buhay C.J."/>
            <person name="Chandrabose M.N."/>
            <person name="Dao M."/>
            <person name="Davis C."/>
            <person name="Delehaunty K.D."/>
            <person name="Ding Y."/>
            <person name="Dinh H.H."/>
            <person name="Dugan-Rocha S."/>
            <person name="Fulton L.A."/>
            <person name="Gabisi R.A."/>
            <person name="Garner T.T."/>
            <person name="Godfrey J."/>
            <person name="Hawes A.C."/>
            <person name="Hernandez J."/>
            <person name="Hines S."/>
            <person name="Holder M."/>
            <person name="Hume J."/>
            <person name="Jhangiani S.N."/>
            <person name="Joshi V."/>
            <person name="Khan Z.M."/>
            <person name="Kirkness E.F."/>
            <person name="Cree A."/>
            <person name="Fowler R.G."/>
            <person name="Lee S."/>
            <person name="Lewis L.R."/>
            <person name="Li Z."/>
            <person name="Liu Y.-S."/>
            <person name="Moore S.M."/>
            <person name="Muzny D."/>
            <person name="Nazareth L.V."/>
            <person name="Ngo D.N."/>
            <person name="Okwuonu G.O."/>
            <person name="Pai G."/>
            <person name="Parker D."/>
            <person name="Paul H.A."/>
            <person name="Pfannkoch C."/>
            <person name="Pohl C.S."/>
            <person name="Rogers Y.-H.C."/>
            <person name="Ruiz S.J."/>
            <person name="Sabo A."/>
            <person name="Santibanez J."/>
            <person name="Schneider B.W."/>
            <person name="Smith S.M."/>
            <person name="Sodergren E."/>
            <person name="Svatek A.F."/>
            <person name="Utterback T.R."/>
            <person name="Vattathil S."/>
            <person name="Warren W."/>
            <person name="White C.S."/>
            <person name="Chinwalla A.T."/>
            <person name="Feng Y."/>
            <person name="Halpern A.L."/>
            <person name="Hillier L.W."/>
            <person name="Huang X."/>
            <person name="Minx P."/>
            <person name="Nelson J.O."/>
            <person name="Pepin K.H."/>
            <person name="Qin X."/>
            <person name="Sutton G.G."/>
            <person name="Venter E."/>
            <person name="Walenz B.P."/>
            <person name="Wallis J.W."/>
            <person name="Worley K.C."/>
            <person name="Yang S.-P."/>
            <person name="Jones S.M."/>
            <person name="Marra M.A."/>
            <person name="Rocchi M."/>
            <person name="Schein J.E."/>
            <person name="Baertsch R."/>
            <person name="Clarke L."/>
            <person name="Csuros M."/>
            <person name="Glasscock J."/>
            <person name="Harris R.A."/>
            <person name="Havlak P."/>
            <person name="Jackson A.R."/>
            <person name="Jiang H."/>
            <person name="Liu Y."/>
            <person name="Messina D.N."/>
            <person name="Shen Y."/>
            <person name="Song H.X.-Z."/>
            <person name="Wylie T."/>
            <person name="Zhang L."/>
            <person name="Birney E."/>
            <person name="Han K."/>
            <person name="Konkel M.K."/>
            <person name="Lee J."/>
            <person name="Smit A.F.A."/>
            <person name="Ullmer B."/>
            <person name="Wang H."/>
            <person name="Xing J."/>
            <person name="Burhans R."/>
            <person name="Cheng Z."/>
            <person name="Karro J.E."/>
            <person name="Ma J."/>
            <person name="Raney B."/>
            <person name="She X."/>
            <person name="Cox M.J."/>
            <person name="Demuth J.P."/>
            <person name="Dumas L.J."/>
            <person name="Han S.-G."/>
            <person name="Hopkins J."/>
            <person name="Karimpour-Fard A."/>
            <person name="Kim Y.H."/>
            <person name="Pollack J.R."/>
            <person name="Vinar T."/>
            <person name="Addo-Quaye C."/>
            <person name="Degenhardt J."/>
            <person name="Denby A."/>
            <person name="Hubisz M.J."/>
            <person name="Indap A."/>
            <person name="Kosiol C."/>
            <person name="Lahn B.T."/>
            <person name="Lawson H.A."/>
            <person name="Marklein A."/>
            <person name="Nielsen R."/>
            <person name="Vallender E.J."/>
            <person name="Clark A.G."/>
            <person name="Ferguson B."/>
            <person name="Hernandez R.D."/>
            <person name="Hirani K."/>
            <person name="Kehrer-Sawatzki H."/>
            <person name="Kolb J."/>
            <person name="Patil S."/>
            <person name="Pu L.-L."/>
            <person name="Ren Y."/>
            <person name="Smith D.G."/>
            <person name="Wheeler D.A."/>
            <person name="Schenck I."/>
            <person name="Ball E.V."/>
            <person name="Chen R."/>
            <person name="Cooper D.N."/>
            <person name="Giardine B."/>
            <person name="Hsu F."/>
            <person name="Kent W.J."/>
            <person name="Lesk A."/>
            <person name="Nelson D.L."/>
            <person name="O'brien W.E."/>
            <person name="Pruefer K."/>
            <person name="Stenson P.D."/>
            <person name="Wallace J.C."/>
            <person name="Ke H."/>
            <person name="Liu X.-M."/>
            <person name="Wang P."/>
            <person name="Xiang A.P."/>
            <person name="Yang F."/>
            <person name="Barber G.P."/>
            <person name="Haussler D."/>
            <person name="Karolchik D."/>
            <person name="Kern A.D."/>
            <person name="Kuhn R.M."/>
            <person name="Smith K.E."/>
            <person name="Zwieg A.S."/>
        </authorList>
    </citation>
    <scope>NUCLEOTIDE SEQUENCE [LARGE SCALE GENOMIC DNA]</scope>
    <source>
        <strain evidence="11">17573</strain>
    </source>
</reference>
<dbReference type="Bgee" id="ENSMMUG00000018741">
    <property type="expression patterns" value="Expressed in dorsolateral prefrontal cortex and 20 other cell types or tissues"/>
</dbReference>
<dbReference type="Pfam" id="PF00418">
    <property type="entry name" value="Tubulin-binding"/>
    <property type="match status" value="2"/>
</dbReference>
<feature type="region of interest" description="Disordered" evidence="8">
    <location>
        <begin position="932"/>
        <end position="989"/>
    </location>
</feature>
<feature type="compositionally biased region" description="Basic and acidic residues" evidence="8">
    <location>
        <begin position="1"/>
        <end position="11"/>
    </location>
</feature>
<evidence type="ECO:0000256" key="7">
    <source>
        <dbReference type="RuleBase" id="RU000686"/>
    </source>
</evidence>
<feature type="compositionally biased region" description="Polar residues" evidence="8">
    <location>
        <begin position="1609"/>
        <end position="1619"/>
    </location>
</feature>
<feature type="compositionally biased region" description="Basic and acidic residues" evidence="8">
    <location>
        <begin position="596"/>
        <end position="606"/>
    </location>
</feature>
<feature type="region of interest" description="Disordered" evidence="8">
    <location>
        <begin position="1506"/>
        <end position="1637"/>
    </location>
</feature>
<dbReference type="VEuPathDB" id="HostDB:ENSMMUG00000018741"/>
<feature type="compositionally biased region" description="Low complexity" evidence="8">
    <location>
        <begin position="120"/>
        <end position="133"/>
    </location>
</feature>
<name>F7AV63_MACMU</name>
<evidence type="ECO:0000313" key="12">
    <source>
        <dbReference type="VGNC" id="VGNC:74491"/>
    </source>
</evidence>
<keyword evidence="5" id="KW-0677">Repeat</keyword>
<evidence type="ECO:0000256" key="5">
    <source>
        <dbReference type="ARBA" id="ARBA00022737"/>
    </source>
</evidence>
<dbReference type="Proteomes" id="UP000006718">
    <property type="component" value="Chromosome 12"/>
</dbReference>
<keyword evidence="6 7" id="KW-0206">Cytoskeleton</keyword>
<reference evidence="10" key="2">
    <citation type="submission" date="2019-01" db="EMBL/GenBank/DDBJ databases">
        <authorList>
            <person name="Graves T."/>
            <person name="Eichler E.E."/>
            <person name="Wilson R.K."/>
        </authorList>
    </citation>
    <scope>NUCLEOTIDE SEQUENCE [LARGE SCALE GENOMIC DNA]</scope>
    <source>
        <strain evidence="10">17573</strain>
    </source>
</reference>
<keyword evidence="11" id="KW-1185">Reference proteome</keyword>
<accession>F7AV63</accession>
<feature type="compositionally biased region" description="Acidic residues" evidence="8">
    <location>
        <begin position="1327"/>
        <end position="1337"/>
    </location>
</feature>
<dbReference type="InterPro" id="IPR013588">
    <property type="entry name" value="MAP2_projctn"/>
</dbReference>
<evidence type="ECO:0000313" key="11">
    <source>
        <dbReference type="Proteomes" id="UP000006718"/>
    </source>
</evidence>
<feature type="compositionally biased region" description="Basic and acidic residues" evidence="8">
    <location>
        <begin position="435"/>
        <end position="467"/>
    </location>
</feature>
<dbReference type="PANTHER" id="PTHR11501">
    <property type="entry name" value="MICROTUBULE-ASSOCIATED PROTEIN"/>
    <property type="match status" value="1"/>
</dbReference>
<evidence type="ECO:0000256" key="6">
    <source>
        <dbReference type="ARBA" id="ARBA00023212"/>
    </source>
</evidence>
<dbReference type="Pfam" id="PF08377">
    <property type="entry name" value="MAP2_projctn"/>
    <property type="match status" value="1"/>
</dbReference>
<dbReference type="PROSITE" id="PS00229">
    <property type="entry name" value="TAU_MAP_1"/>
    <property type="match status" value="1"/>
</dbReference>
<reference evidence="10" key="3">
    <citation type="submission" date="2025-08" db="UniProtKB">
        <authorList>
            <consortium name="Ensembl"/>
        </authorList>
    </citation>
    <scope>IDENTIFICATION</scope>
    <source>
        <strain evidence="10">17573</strain>
    </source>
</reference>
<feature type="region of interest" description="Disordered" evidence="8">
    <location>
        <begin position="339"/>
        <end position="501"/>
    </location>
</feature>
<evidence type="ECO:0000256" key="3">
    <source>
        <dbReference type="ARBA" id="ARBA00022553"/>
    </source>
</evidence>
<dbReference type="GeneTree" id="ENSGT00940000156597"/>
<protein>
    <recommendedName>
        <fullName evidence="7">Microtubule-associated protein</fullName>
    </recommendedName>
</protein>
<comment type="subcellular location">
    <subcellularLocation>
        <location evidence="1 7">Cytoplasm</location>
        <location evidence="1 7">Cytoskeleton</location>
    </subcellularLocation>
</comment>
<feature type="compositionally biased region" description="Basic and acidic residues" evidence="8">
    <location>
        <begin position="1407"/>
        <end position="1425"/>
    </location>
</feature>
<evidence type="ECO:0000256" key="1">
    <source>
        <dbReference type="ARBA" id="ARBA00004245"/>
    </source>
</evidence>
<feature type="region of interest" description="Disordered" evidence="8">
    <location>
        <begin position="1"/>
        <end position="89"/>
    </location>
</feature>
<feature type="compositionally biased region" description="Basic and acidic residues" evidence="8">
    <location>
        <begin position="932"/>
        <end position="982"/>
    </location>
</feature>
<dbReference type="VGNC" id="VGNC:74491">
    <property type="gene designation" value="MAP2"/>
</dbReference>
<feature type="domain" description="MAP2/Tau projection" evidence="9">
    <location>
        <begin position="377"/>
        <end position="1505"/>
    </location>
</feature>
<evidence type="ECO:0000256" key="2">
    <source>
        <dbReference type="ARBA" id="ARBA00022490"/>
    </source>
</evidence>
<keyword evidence="2 7" id="KW-0963">Cytoplasm</keyword>
<feature type="region of interest" description="Disordered" evidence="8">
    <location>
        <begin position="581"/>
        <end position="658"/>
    </location>
</feature>